<evidence type="ECO:0000256" key="1">
    <source>
        <dbReference type="ARBA" id="ARBA00001958"/>
    </source>
</evidence>
<keyword evidence="5" id="KW-0436">Ligase</keyword>
<dbReference type="PROSITE" id="PS50975">
    <property type="entry name" value="ATP_GRASP"/>
    <property type="match status" value="1"/>
</dbReference>
<dbReference type="PANTHER" id="PTHR11911:SF111">
    <property type="entry name" value="INOSINE-5'-MONOPHOSPHATE DEHYDROGENASE"/>
    <property type="match status" value="1"/>
</dbReference>
<dbReference type="InterPro" id="IPR016185">
    <property type="entry name" value="PreATP-grasp_dom_sf"/>
</dbReference>
<keyword evidence="13 20" id="KW-0560">Oxidoreductase</keyword>
<evidence type="ECO:0000256" key="17">
    <source>
        <dbReference type="ARBA" id="ARBA00037691"/>
    </source>
</evidence>
<evidence type="ECO:0000256" key="6">
    <source>
        <dbReference type="ARBA" id="ARBA00022723"/>
    </source>
</evidence>
<dbReference type="InterPro" id="IPR013815">
    <property type="entry name" value="ATP_grasp_subdomain_1"/>
</dbReference>
<evidence type="ECO:0000313" key="28">
    <source>
        <dbReference type="Proteomes" id="UP000078200"/>
    </source>
</evidence>
<comment type="subunit">
    <text evidence="4 20">Homotetramer.</text>
</comment>
<evidence type="ECO:0000256" key="16">
    <source>
        <dbReference type="ARBA" id="ARBA00023267"/>
    </source>
</evidence>
<dbReference type="InterPro" id="IPR005482">
    <property type="entry name" value="Biotin_COase_C"/>
</dbReference>
<comment type="caution">
    <text evidence="20">Lacks conserved residue(s) required for the propagation of feature annotation.</text>
</comment>
<dbReference type="SUPFAM" id="SSF54810">
    <property type="entry name" value="GMP synthetase C-terminal dimerisation domain"/>
    <property type="match status" value="1"/>
</dbReference>
<dbReference type="Gene3D" id="3.20.20.70">
    <property type="entry name" value="Aldolase class I"/>
    <property type="match status" value="2"/>
</dbReference>
<feature type="binding site" evidence="20">
    <location>
        <begin position="737"/>
        <end position="739"/>
    </location>
    <ligand>
        <name>IMP</name>
        <dbReference type="ChEBI" id="CHEBI:58053"/>
    </ligand>
</feature>
<dbReference type="Pfam" id="PF00289">
    <property type="entry name" value="Biotin_carb_N"/>
    <property type="match status" value="1"/>
</dbReference>
<dbReference type="FunFam" id="3.20.20.70:FF:000003">
    <property type="entry name" value="GMP reductase"/>
    <property type="match status" value="1"/>
</dbReference>
<keyword evidence="9 20" id="KW-0332">GMP biosynthesis</keyword>
<evidence type="ECO:0000256" key="10">
    <source>
        <dbReference type="ARBA" id="ARBA00022755"/>
    </source>
</evidence>
<feature type="active site" description="Thioimidate intermediate" evidence="20">
    <location>
        <position position="704"/>
    </location>
</feature>
<dbReference type="EC" id="1.1.1.205" evidence="20 23"/>
<feature type="active site" description="Proton acceptor" evidence="20">
    <location>
        <position position="800"/>
    </location>
</feature>
<feature type="binding site" description="in other chain" evidence="20">
    <location>
        <position position="699"/>
    </location>
    <ligand>
        <name>K(+)</name>
        <dbReference type="ChEBI" id="CHEBI:29103"/>
        <note>ligand shared between two tetrameric partners</note>
    </ligand>
</feature>
<dbReference type="PANTHER" id="PTHR11911">
    <property type="entry name" value="INOSINE-5-MONOPHOSPHATE DEHYDROGENASE RELATED"/>
    <property type="match status" value="1"/>
</dbReference>
<dbReference type="InterPro" id="IPR011761">
    <property type="entry name" value="ATP-grasp"/>
</dbReference>
<dbReference type="SUPFAM" id="SSF56059">
    <property type="entry name" value="Glutathione synthetase ATP-binding domain-like"/>
    <property type="match status" value="1"/>
</dbReference>
<evidence type="ECO:0000259" key="26">
    <source>
        <dbReference type="PROSITE" id="PS51371"/>
    </source>
</evidence>
<feature type="binding site" description="in other chain" evidence="20">
    <location>
        <position position="701"/>
    </location>
    <ligand>
        <name>K(+)</name>
        <dbReference type="ChEBI" id="CHEBI:29103"/>
        <note>ligand shared between two tetrameric partners</note>
    </ligand>
</feature>
<dbReference type="FunFam" id="3.30.300.10:FF:000002">
    <property type="entry name" value="GMP synthase [glutamine-hydrolyzing]"/>
    <property type="match status" value="1"/>
</dbReference>
<evidence type="ECO:0000256" key="11">
    <source>
        <dbReference type="ARBA" id="ARBA00022840"/>
    </source>
</evidence>
<dbReference type="InterPro" id="IPR000644">
    <property type="entry name" value="CBS_dom"/>
</dbReference>
<dbReference type="GO" id="GO:0003920">
    <property type="term" value="F:GMP reductase activity"/>
    <property type="evidence" value="ECO:0007669"/>
    <property type="project" value="UniProtKB-EC"/>
</dbReference>
<protein>
    <recommendedName>
        <fullName evidence="20 23">Inosine-5'-monophosphate dehydrogenase</fullName>
        <shortName evidence="20">IMP dehydrogenase</shortName>
        <shortName evidence="20">IMPD</shortName>
        <shortName evidence="20">IMPDH</shortName>
        <ecNumber evidence="20 23">1.1.1.205</ecNumber>
    </recommendedName>
</protein>
<evidence type="ECO:0000256" key="4">
    <source>
        <dbReference type="ARBA" id="ARBA00011881"/>
    </source>
</evidence>
<evidence type="ECO:0000256" key="21">
    <source>
        <dbReference type="PROSITE-ProRule" id="PRU00409"/>
    </source>
</evidence>
<feature type="domain" description="Biotin carboxylation" evidence="25">
    <location>
        <begin position="1"/>
        <end position="458"/>
    </location>
</feature>
<keyword evidence="20" id="KW-0963">Cytoplasm</keyword>
<dbReference type="Gene3D" id="3.30.470.20">
    <property type="entry name" value="ATP-grasp fold, B domain"/>
    <property type="match status" value="1"/>
</dbReference>
<comment type="pathway">
    <text evidence="2">Purine metabolism; GMP biosynthesis; GMP from XMP (L-Gln route): step 1/1.</text>
</comment>
<dbReference type="SMART" id="SM00878">
    <property type="entry name" value="Biotin_carb_C"/>
    <property type="match status" value="1"/>
</dbReference>
<keyword evidence="8 21" id="KW-0547">Nucleotide-binding</keyword>
<keyword evidence="15 22" id="KW-0129">CBS domain</keyword>
<evidence type="ECO:0000256" key="20">
    <source>
        <dbReference type="HAMAP-Rule" id="MF_03156"/>
    </source>
</evidence>
<dbReference type="UniPathway" id="UPA00601">
    <property type="reaction ID" value="UER00295"/>
</dbReference>
<dbReference type="STRING" id="7395.A0A1A9UKH1"/>
<dbReference type="InterPro" id="IPR001674">
    <property type="entry name" value="GMP_synth_C"/>
</dbReference>
<evidence type="ECO:0000256" key="19">
    <source>
        <dbReference type="ARBA" id="ARBA00048616"/>
    </source>
</evidence>
<feature type="binding site" description="in other chain" evidence="20">
    <location>
        <position position="704"/>
    </location>
    <ligand>
        <name>K(+)</name>
        <dbReference type="ChEBI" id="CHEBI:29103"/>
        <note>ligand shared between two tetrameric partners</note>
    </ligand>
</feature>
<dbReference type="InterPro" id="IPR005990">
    <property type="entry name" value="IMP_DH"/>
</dbReference>
<dbReference type="Gene3D" id="3.40.50.20">
    <property type="match status" value="1"/>
</dbReference>
<feature type="binding site" evidence="20">
    <location>
        <begin position="647"/>
        <end position="649"/>
    </location>
    <ligand>
        <name>NAD(+)</name>
        <dbReference type="ChEBI" id="CHEBI:57540"/>
    </ligand>
</feature>
<dbReference type="PROSITE" id="PS50979">
    <property type="entry name" value="BC"/>
    <property type="match status" value="1"/>
</dbReference>
<dbReference type="Pfam" id="PF00478">
    <property type="entry name" value="IMPDH"/>
    <property type="match status" value="1"/>
</dbReference>
<organism evidence="27 28">
    <name type="scientific">Glossina austeni</name>
    <name type="common">Savannah tsetse fly</name>
    <dbReference type="NCBI Taxonomy" id="7395"/>
    <lineage>
        <taxon>Eukaryota</taxon>
        <taxon>Metazoa</taxon>
        <taxon>Ecdysozoa</taxon>
        <taxon>Arthropoda</taxon>
        <taxon>Hexapoda</taxon>
        <taxon>Insecta</taxon>
        <taxon>Pterygota</taxon>
        <taxon>Neoptera</taxon>
        <taxon>Endopterygota</taxon>
        <taxon>Diptera</taxon>
        <taxon>Brachycera</taxon>
        <taxon>Muscomorpha</taxon>
        <taxon>Hippoboscoidea</taxon>
        <taxon>Glossinidae</taxon>
        <taxon>Glossina</taxon>
    </lineage>
</organism>
<dbReference type="GO" id="GO:0005737">
    <property type="term" value="C:cytoplasm"/>
    <property type="evidence" value="ECO:0007669"/>
    <property type="project" value="UniProtKB-SubCell"/>
</dbReference>
<dbReference type="HAMAP" id="MF_01964">
    <property type="entry name" value="IMPDH"/>
    <property type="match status" value="1"/>
</dbReference>
<dbReference type="SUPFAM" id="SSF52440">
    <property type="entry name" value="PreATP-grasp domain"/>
    <property type="match status" value="1"/>
</dbReference>
<dbReference type="SUPFAM" id="SSF51412">
    <property type="entry name" value="Inosine monophosphate dehydrogenase (IMPDH)"/>
    <property type="match status" value="1"/>
</dbReference>
<evidence type="ECO:0000256" key="23">
    <source>
        <dbReference type="RuleBase" id="RU003928"/>
    </source>
</evidence>
<dbReference type="Gene3D" id="3.30.1490.20">
    <property type="entry name" value="ATP-grasp fold, A domain"/>
    <property type="match status" value="1"/>
</dbReference>
<evidence type="ECO:0000256" key="9">
    <source>
        <dbReference type="ARBA" id="ARBA00022749"/>
    </source>
</evidence>
<dbReference type="GO" id="GO:0003938">
    <property type="term" value="F:IMP dehydrogenase activity"/>
    <property type="evidence" value="ECO:0007669"/>
    <property type="project" value="UniProtKB-UniRule"/>
</dbReference>
<comment type="similarity">
    <text evidence="3 20">Belongs to the IMPDH/GMPR family.</text>
</comment>
<comment type="cofactor">
    <cofactor evidence="1 20">
        <name>K(+)</name>
        <dbReference type="ChEBI" id="CHEBI:29103"/>
    </cofactor>
</comment>
<feature type="domain" description="CBS" evidence="26">
    <location>
        <begin position="492"/>
        <end position="551"/>
    </location>
</feature>
<dbReference type="Gene3D" id="3.30.300.10">
    <property type="match status" value="1"/>
</dbReference>
<evidence type="ECO:0000256" key="7">
    <source>
        <dbReference type="ARBA" id="ARBA00022737"/>
    </source>
</evidence>
<accession>A0A1A9UKH1</accession>
<dbReference type="GO" id="GO:0005524">
    <property type="term" value="F:ATP binding"/>
    <property type="evidence" value="ECO:0007669"/>
    <property type="project" value="UniProtKB-UniRule"/>
</dbReference>
<dbReference type="InterPro" id="IPR005479">
    <property type="entry name" value="CPAse_ATP-bd"/>
</dbReference>
<reference evidence="27" key="1">
    <citation type="submission" date="2020-05" db="UniProtKB">
        <authorList>
            <consortium name="EnsemblMetazoa"/>
        </authorList>
    </citation>
    <scope>IDENTIFICATION</scope>
    <source>
        <strain evidence="27">TTRI</strain>
    </source>
</reference>
<feature type="domain" description="CBS" evidence="26">
    <location>
        <begin position="552"/>
        <end position="613"/>
    </location>
</feature>
<feature type="binding site" evidence="20">
    <location>
        <begin position="784"/>
        <end position="788"/>
    </location>
    <ligand>
        <name>IMP</name>
        <dbReference type="ChEBI" id="CHEBI:58053"/>
    </ligand>
</feature>
<dbReference type="InterPro" id="IPR013785">
    <property type="entry name" value="Aldolase_TIM"/>
</dbReference>
<comment type="function">
    <text evidence="17">Catalyzes the irreversible NADPH-dependent deamination of GMP to IMP. It functions in the conversion of nucleobase, nucleoside and nucleotide derivatives of G to A nucleotides, and in maintaining the intracellular balance of A and G nucleotides.</text>
</comment>
<comment type="pathway">
    <text evidence="20 23">Purine metabolism; XMP biosynthesis via de novo pathway; XMP from IMP: step 1/1.</text>
</comment>
<evidence type="ECO:0000256" key="14">
    <source>
        <dbReference type="ARBA" id="ARBA00023027"/>
    </source>
</evidence>
<dbReference type="Proteomes" id="UP000078200">
    <property type="component" value="Unassembled WGS sequence"/>
</dbReference>
<dbReference type="InterPro" id="IPR001093">
    <property type="entry name" value="IMP_DH_GMPRt"/>
</dbReference>
<keyword evidence="7" id="KW-0677">Repeat</keyword>
<evidence type="ECO:0000259" key="25">
    <source>
        <dbReference type="PROSITE" id="PS50979"/>
    </source>
</evidence>
<dbReference type="PROSITE" id="PS51371">
    <property type="entry name" value="CBS"/>
    <property type="match status" value="2"/>
</dbReference>
<dbReference type="CDD" id="cd00381">
    <property type="entry name" value="IMPDH"/>
    <property type="match status" value="1"/>
</dbReference>
<dbReference type="InterPro" id="IPR011764">
    <property type="entry name" value="Biotin_carboxylation_dom"/>
</dbReference>
<evidence type="ECO:0000256" key="18">
    <source>
        <dbReference type="ARBA" id="ARBA00048028"/>
    </source>
</evidence>
<dbReference type="PROSITE" id="PS00487">
    <property type="entry name" value="IMP_DH_GMP_RED"/>
    <property type="match status" value="1"/>
</dbReference>
<comment type="activity regulation">
    <text evidence="20">Mycophenolic acid (MPA) is a non-competitive inhibitor that prevents formation of the closed enzyme conformation by binding to the same site as the amobile flap. In contrast, mizoribine monophosphate (MZP) is a competitive inhibitor that induces the closed conformation. MPA is a potent inhibitor of mammalian IMPDHs but a poor inhibitor of the bacterial enzymes. MZP is a more potent inhibitor of bacterial IMPDH.</text>
</comment>
<evidence type="ECO:0000256" key="2">
    <source>
        <dbReference type="ARBA" id="ARBA00005153"/>
    </source>
</evidence>
<sequence>MLKKILIANRGEIALRILRTCKELHIKTVAIYSTADRYLKHVLLADETICIGSEHPAKSYLNIPAIISAAEITGSDAIHPGYGFLSENANFAEQVERSGFIFIGPKPHTIKLMSNKLSALNFMKEIGLPCLPTSVEVSKFNIKKIKYIAKEIGYPLIVKAVQGGGGRAMRIVHSENKLETAIHIAQSEAQLSFDNNYIYFEKYISASNHIEIQILSDGQGNAVSLGERDCSIQRRHQKILEEAPSLHLDNKNRKLLENFCINACLKLKYRGVGTFEFLCLKNKFYFIEMNTRIQVEHTVTEMVTGLDLVKAQINIASGKKISIKQNQINFFGHAIECRINAEDPITFRPNPGKITRFHAPGGLGLFSILFLNIVFSKSNIVAADVEAPGDAPRIRRDIAMLHIIKTGLTFDDVLLFPAHSNVLPQHVDLSTQLTKKIRLNIPILSAAMDTVTESNMAIAVAQEGGIGFIHKNMSIYDQVKEVKKVKRYENGIIFNPKCVMPHTTLLTVKNLTNINGFGGYPVITKKGKLVGIVTRRDTCCAKDVTQEVHTVMTPKDKLVTVNEGESKEIVLSKMYDRRVEKALVVDQHFRLIGMITVKDFKKSEKKPYACKDEYGRLRVGAAIGVGHDYHDRINSLIIAGVDILLIDSSHGHSENILKKIRKIRNTYKELQIIGGNVATGQGALALIQAGVDAVKVGIGPGSICTTRIVTGVGVPQITAISDVVEAIGKTDIPVIADGGIRFSGDIAKAIAAGAESVMLGSLLAGSKESPGEIELYHGRSFKVYRGMGSVGAMLKGSSDRYFQKNNKTEKLVPEGIEGRVPYKGSVEHIIYQQMGGLRACMGLTGCANIDQLRNDTTFIKITQADKIFITELKKENLYSNINQAFAIFLPIQSVGIMGDARKYEWVIALRAIHTLDFMTASWVKIPYEILDRISSLIINNIHGVSRVVYDISNKPPATIEWE</sequence>
<evidence type="ECO:0000259" key="24">
    <source>
        <dbReference type="PROSITE" id="PS50975"/>
    </source>
</evidence>
<keyword evidence="16" id="KW-0092">Biotin</keyword>
<keyword evidence="10 20" id="KW-0658">Purine biosynthesis</keyword>
<evidence type="ECO:0000256" key="5">
    <source>
        <dbReference type="ARBA" id="ARBA00022598"/>
    </source>
</evidence>
<dbReference type="CDD" id="cd04601">
    <property type="entry name" value="CBS_pair_IMPDH"/>
    <property type="match status" value="1"/>
</dbReference>
<dbReference type="SUPFAM" id="SSF54631">
    <property type="entry name" value="CBS-domain pair"/>
    <property type="match status" value="1"/>
</dbReference>
<proteinExistence type="inferred from homology"/>
<dbReference type="VEuPathDB" id="VectorBase:GAUT007562"/>
<dbReference type="GO" id="GO:0046872">
    <property type="term" value="F:metal ion binding"/>
    <property type="evidence" value="ECO:0007669"/>
    <property type="project" value="UniProtKB-UniRule"/>
</dbReference>
<name>A0A1A9UKH1_GLOAU</name>
<dbReference type="InterPro" id="IPR015875">
    <property type="entry name" value="IMP_DH/GMP_Rdtase_CS"/>
</dbReference>
<evidence type="ECO:0000313" key="27">
    <source>
        <dbReference type="EnsemblMetazoa" id="GAUT007562-PA"/>
    </source>
</evidence>
<feature type="binding site" evidence="20">
    <location>
        <begin position="760"/>
        <end position="761"/>
    </location>
    <ligand>
        <name>IMP</name>
        <dbReference type="ChEBI" id="CHEBI:58053"/>
    </ligand>
</feature>
<keyword evidence="6 20" id="KW-0479">Metal-binding</keyword>
<dbReference type="GO" id="GO:0006183">
    <property type="term" value="P:GTP biosynthetic process"/>
    <property type="evidence" value="ECO:0007669"/>
    <property type="project" value="TreeGrafter"/>
</dbReference>
<comment type="subcellular location">
    <subcellularLocation>
        <location evidence="20">Cytoplasm</location>
    </subcellularLocation>
</comment>
<keyword evidence="14 20" id="KW-0520">NAD</keyword>
<dbReference type="SMART" id="SM01240">
    <property type="entry name" value="IMPDH"/>
    <property type="match status" value="1"/>
</dbReference>
<dbReference type="AlphaFoldDB" id="A0A1A9UKH1"/>
<dbReference type="GO" id="GO:0003922">
    <property type="term" value="F:GMP synthase (glutamine-hydrolyzing) activity"/>
    <property type="evidence" value="ECO:0007669"/>
    <property type="project" value="InterPro"/>
</dbReference>
<dbReference type="NCBIfam" id="TIGR01302">
    <property type="entry name" value="IMP_dehydrog"/>
    <property type="match status" value="1"/>
</dbReference>
<feature type="binding site" evidence="20">
    <location>
        <position position="702"/>
    </location>
    <ligand>
        <name>IMP</name>
        <dbReference type="ChEBI" id="CHEBI:58053"/>
    </ligand>
</feature>
<evidence type="ECO:0000256" key="15">
    <source>
        <dbReference type="ARBA" id="ARBA00023122"/>
    </source>
</evidence>
<evidence type="ECO:0000256" key="12">
    <source>
        <dbReference type="ARBA" id="ARBA00022958"/>
    </source>
</evidence>
<dbReference type="EnsemblMetazoa" id="GAUT007562-RA">
    <property type="protein sequence ID" value="GAUT007562-PA"/>
    <property type="gene ID" value="GAUT007562"/>
</dbReference>
<comment type="function">
    <text evidence="20">Catalyzes the conversion of inosine 5'-phosphate (IMP) to xanthosine 5'-phosphate (XMP), the first committed and rate-limiting step in the de novo synthesis of guanine nucleotides, and therefore plays an important role in the regulation of cell growth.</text>
</comment>
<comment type="catalytic activity">
    <reaction evidence="19">
        <text>IMP + NH4(+) + NADP(+) = GMP + NADPH + 2 H(+)</text>
        <dbReference type="Rhea" id="RHEA:17185"/>
        <dbReference type="ChEBI" id="CHEBI:15378"/>
        <dbReference type="ChEBI" id="CHEBI:28938"/>
        <dbReference type="ChEBI" id="CHEBI:57783"/>
        <dbReference type="ChEBI" id="CHEBI:58053"/>
        <dbReference type="ChEBI" id="CHEBI:58115"/>
        <dbReference type="ChEBI" id="CHEBI:58349"/>
        <dbReference type="EC" id="1.7.1.7"/>
    </reaction>
</comment>
<comment type="catalytic activity">
    <reaction evidence="18 20 23">
        <text>IMP + NAD(+) + H2O = XMP + NADH + H(+)</text>
        <dbReference type="Rhea" id="RHEA:11708"/>
        <dbReference type="ChEBI" id="CHEBI:15377"/>
        <dbReference type="ChEBI" id="CHEBI:15378"/>
        <dbReference type="ChEBI" id="CHEBI:57464"/>
        <dbReference type="ChEBI" id="CHEBI:57540"/>
        <dbReference type="ChEBI" id="CHEBI:57945"/>
        <dbReference type="ChEBI" id="CHEBI:58053"/>
        <dbReference type="EC" id="1.1.1.205"/>
    </reaction>
</comment>
<feature type="binding site" evidence="20">
    <location>
        <position position="814"/>
    </location>
    <ligand>
        <name>IMP</name>
        <dbReference type="ChEBI" id="CHEBI:58053"/>
    </ligand>
</feature>
<keyword evidence="28" id="KW-1185">Reference proteome</keyword>
<dbReference type="Pfam" id="PF02786">
    <property type="entry name" value="CPSase_L_D2"/>
    <property type="match status" value="1"/>
</dbReference>
<dbReference type="SMART" id="SM00116">
    <property type="entry name" value="CBS"/>
    <property type="match status" value="2"/>
</dbReference>
<keyword evidence="12 20" id="KW-0630">Potassium</keyword>
<evidence type="ECO:0000256" key="3">
    <source>
        <dbReference type="ARBA" id="ARBA00005502"/>
    </source>
</evidence>
<feature type="domain" description="ATP-grasp" evidence="24">
    <location>
        <begin position="120"/>
        <end position="317"/>
    </location>
</feature>
<keyword evidence="11 21" id="KW-0067">ATP-binding</keyword>
<dbReference type="InterPro" id="IPR046342">
    <property type="entry name" value="CBS_dom_sf"/>
</dbReference>
<evidence type="ECO:0000256" key="13">
    <source>
        <dbReference type="ARBA" id="ARBA00023002"/>
    </source>
</evidence>
<dbReference type="FunFam" id="3.40.50.20:FF:000010">
    <property type="entry name" value="Propionyl-CoA carboxylase subunit alpha"/>
    <property type="match status" value="1"/>
</dbReference>
<evidence type="ECO:0000256" key="22">
    <source>
        <dbReference type="PROSITE-ProRule" id="PRU00703"/>
    </source>
</evidence>
<feature type="binding site" evidence="20">
    <location>
        <begin position="697"/>
        <end position="699"/>
    </location>
    <ligand>
        <name>NAD(+)</name>
        <dbReference type="ChEBI" id="CHEBI:57540"/>
    </ligand>
</feature>
<dbReference type="Pfam" id="PF00958">
    <property type="entry name" value="GMP_synt_C"/>
    <property type="match status" value="1"/>
</dbReference>
<evidence type="ECO:0000256" key="8">
    <source>
        <dbReference type="ARBA" id="ARBA00022741"/>
    </source>
</evidence>
<dbReference type="InterPro" id="IPR005481">
    <property type="entry name" value="BC-like_N"/>
</dbReference>
<dbReference type="Pfam" id="PF00571">
    <property type="entry name" value="CBS"/>
    <property type="match status" value="2"/>
</dbReference>
<dbReference type="PROSITE" id="PS00867">
    <property type="entry name" value="CPSASE_2"/>
    <property type="match status" value="1"/>
</dbReference>